<accession>D1YZW0</accession>
<evidence type="ECO:0000256" key="1">
    <source>
        <dbReference type="SAM" id="Phobius"/>
    </source>
</evidence>
<name>D1YZW0_METPS</name>
<reference evidence="3" key="3">
    <citation type="journal article" date="2011" name="PLoS ONE">
        <title>Genome sequence of a mesophilic hydrogenotrophic methanogen Methanocella paludicola, the first cultivated representative of the order Methanocellales.</title>
        <authorList>
            <person name="Sakai S."/>
            <person name="Takaki Y."/>
            <person name="Shimamura S."/>
            <person name="Sekine M."/>
            <person name="Tajima T."/>
            <person name="Kosugi H."/>
            <person name="Ichikawa N."/>
            <person name="Tasumi E."/>
            <person name="Hiraki A.T."/>
            <person name="Shimizu A."/>
            <person name="Kato Y."/>
            <person name="Nishiko R."/>
            <person name="Mori K."/>
            <person name="Fujita N."/>
            <person name="Imachi H."/>
            <person name="Takai K."/>
        </authorList>
    </citation>
    <scope>NUCLEOTIDE SEQUENCE [LARGE SCALE GENOMIC DNA]</scope>
    <source>
        <strain evidence="3">DSM 17711 / JCM 13418 / NBRC 101707 / SANAE</strain>
    </source>
</reference>
<dbReference type="InParanoid" id="D1YZW0"/>
<organism evidence="2 3">
    <name type="scientific">Methanocella paludicola (strain DSM 17711 / JCM 13418 / NBRC 101707 / SANAE)</name>
    <dbReference type="NCBI Taxonomy" id="304371"/>
    <lineage>
        <taxon>Archaea</taxon>
        <taxon>Methanobacteriati</taxon>
        <taxon>Methanobacteriota</taxon>
        <taxon>Stenosarchaea group</taxon>
        <taxon>Methanomicrobia</taxon>
        <taxon>Methanocellales</taxon>
        <taxon>Methanocellaceae</taxon>
        <taxon>Methanocella</taxon>
    </lineage>
</organism>
<sequence length="86" mass="9869">MGGTASKTLISYEALALMLIIIFSLIGDYFLFQGELLIRPIFGQNAVERIHYVYDNMGNDMKIYLVSLMSFIVICLFLVLYYISKK</sequence>
<dbReference type="GeneID" id="8681785"/>
<dbReference type="RefSeq" id="WP_012900659.1">
    <property type="nucleotide sequence ID" value="NC_013665.1"/>
</dbReference>
<evidence type="ECO:0000313" key="3">
    <source>
        <dbReference type="Proteomes" id="UP000001882"/>
    </source>
</evidence>
<reference evidence="2 3" key="2">
    <citation type="journal article" date="2008" name="Int. J. Syst. Evol. Microbiol.">
        <title>Methanocella paludicola gen. nov., sp. nov., a methane-producing archaeon, the first isolate of the lineage 'Rice Cluster I', and proposal of the new archaeal order Methanocellales ord. nov.</title>
        <authorList>
            <person name="Sakai S."/>
            <person name="Imachi H."/>
            <person name="Hanada S."/>
            <person name="Ohashi A."/>
            <person name="Harada H."/>
            <person name="Kamagata Y."/>
        </authorList>
    </citation>
    <scope>NUCLEOTIDE SEQUENCE [LARGE SCALE GENOMIC DNA]</scope>
    <source>
        <strain evidence="3">DSM 17711 / JCM 13418 / NBRC 101707 / SANAE</strain>
    </source>
</reference>
<dbReference type="Proteomes" id="UP000001882">
    <property type="component" value="Chromosome"/>
</dbReference>
<feature type="transmembrane region" description="Helical" evidence="1">
    <location>
        <begin position="12"/>
        <end position="32"/>
    </location>
</feature>
<reference evidence="2 3" key="1">
    <citation type="journal article" date="2007" name="Appl. Environ. Microbiol.">
        <title>Isolation of key methanogens for global methane emission from rice paddy fields: a novel isolate affiliated with the clone cluster rice cluster I.</title>
        <authorList>
            <person name="Sakai S."/>
            <person name="Imachi H."/>
            <person name="Sekiguchi Y."/>
            <person name="Ohashi A."/>
            <person name="Harada H."/>
            <person name="Kamagata Y."/>
        </authorList>
    </citation>
    <scope>NUCLEOTIDE SEQUENCE [LARGE SCALE GENOMIC DNA]</scope>
    <source>
        <strain evidence="3">DSM 17711 / JCM 13418 / NBRC 101707 / SANAE</strain>
    </source>
</reference>
<keyword evidence="3" id="KW-1185">Reference proteome</keyword>
<dbReference type="EMBL" id="AP011532">
    <property type="protein sequence ID" value="BAI61982.1"/>
    <property type="molecule type" value="Genomic_DNA"/>
</dbReference>
<keyword evidence="1" id="KW-1133">Transmembrane helix</keyword>
<dbReference type="AlphaFoldDB" id="D1YZW0"/>
<keyword evidence="1" id="KW-0472">Membrane</keyword>
<gene>
    <name evidence="2" type="ordered locus">MCP_1910</name>
</gene>
<protein>
    <submittedName>
        <fullName evidence="2">Uncharacterized protein</fullName>
    </submittedName>
</protein>
<dbReference type="KEGG" id="mpd:MCP_1910"/>
<feature type="transmembrane region" description="Helical" evidence="1">
    <location>
        <begin position="63"/>
        <end position="83"/>
    </location>
</feature>
<evidence type="ECO:0000313" key="2">
    <source>
        <dbReference type="EMBL" id="BAI61982.1"/>
    </source>
</evidence>
<proteinExistence type="predicted"/>
<keyword evidence="1" id="KW-0812">Transmembrane</keyword>